<sequence length="140" mass="15068">MHEILDTALNRFGEFIVAAQAPPRILPNSPPGSSSPNSWIPPPPNLYKLNFDAVWSGEGKAGAGAVIRSYDGVILMAAHWEISSSSSVDEAEASACFLGLKLALEGLRNTHTSHVKRDGNRIANCLAKLALLSPDRTWTF</sequence>
<dbReference type="InterPro" id="IPR002156">
    <property type="entry name" value="RNaseH_domain"/>
</dbReference>
<name>A0ABU6RW24_9FABA</name>
<reference evidence="2 3" key="1">
    <citation type="journal article" date="2023" name="Plants (Basel)">
        <title>Bridging the Gap: Combining Genomics and Transcriptomics Approaches to Understand Stylosanthes scabra, an Orphan Legume from the Brazilian Caatinga.</title>
        <authorList>
            <person name="Ferreira-Neto J.R.C."/>
            <person name="da Silva M.D."/>
            <person name="Binneck E."/>
            <person name="de Melo N.F."/>
            <person name="da Silva R.H."/>
            <person name="de Melo A.L.T.M."/>
            <person name="Pandolfi V."/>
            <person name="Bustamante F.O."/>
            <person name="Brasileiro-Vidal A.C."/>
            <person name="Benko-Iseppon A.M."/>
        </authorList>
    </citation>
    <scope>NUCLEOTIDE SEQUENCE [LARGE SCALE GENOMIC DNA]</scope>
    <source>
        <tissue evidence="2">Leaves</tissue>
    </source>
</reference>
<dbReference type="Proteomes" id="UP001341840">
    <property type="component" value="Unassembled WGS sequence"/>
</dbReference>
<dbReference type="EMBL" id="JASCZI010032077">
    <property type="protein sequence ID" value="MED6127838.1"/>
    <property type="molecule type" value="Genomic_DNA"/>
</dbReference>
<protein>
    <recommendedName>
        <fullName evidence="1">RNase H type-1 domain-containing protein</fullName>
    </recommendedName>
</protein>
<evidence type="ECO:0000259" key="1">
    <source>
        <dbReference type="Pfam" id="PF13456"/>
    </source>
</evidence>
<dbReference type="InterPro" id="IPR052929">
    <property type="entry name" value="RNase_H-like_EbsB-rel"/>
</dbReference>
<proteinExistence type="predicted"/>
<dbReference type="PANTHER" id="PTHR47074">
    <property type="entry name" value="BNAC02G40300D PROTEIN"/>
    <property type="match status" value="1"/>
</dbReference>
<feature type="domain" description="RNase H type-1" evidence="1">
    <location>
        <begin position="50"/>
        <end position="105"/>
    </location>
</feature>
<evidence type="ECO:0000313" key="2">
    <source>
        <dbReference type="EMBL" id="MED6127838.1"/>
    </source>
</evidence>
<dbReference type="SUPFAM" id="SSF53098">
    <property type="entry name" value="Ribonuclease H-like"/>
    <property type="match status" value="1"/>
</dbReference>
<dbReference type="PANTHER" id="PTHR47074:SF11">
    <property type="entry name" value="REVERSE TRANSCRIPTASE-LIKE PROTEIN"/>
    <property type="match status" value="1"/>
</dbReference>
<organism evidence="2 3">
    <name type="scientific">Stylosanthes scabra</name>
    <dbReference type="NCBI Taxonomy" id="79078"/>
    <lineage>
        <taxon>Eukaryota</taxon>
        <taxon>Viridiplantae</taxon>
        <taxon>Streptophyta</taxon>
        <taxon>Embryophyta</taxon>
        <taxon>Tracheophyta</taxon>
        <taxon>Spermatophyta</taxon>
        <taxon>Magnoliopsida</taxon>
        <taxon>eudicotyledons</taxon>
        <taxon>Gunneridae</taxon>
        <taxon>Pentapetalae</taxon>
        <taxon>rosids</taxon>
        <taxon>fabids</taxon>
        <taxon>Fabales</taxon>
        <taxon>Fabaceae</taxon>
        <taxon>Papilionoideae</taxon>
        <taxon>50 kb inversion clade</taxon>
        <taxon>dalbergioids sensu lato</taxon>
        <taxon>Dalbergieae</taxon>
        <taxon>Pterocarpus clade</taxon>
        <taxon>Stylosanthes</taxon>
    </lineage>
</organism>
<keyword evidence="3" id="KW-1185">Reference proteome</keyword>
<dbReference type="InterPro" id="IPR012337">
    <property type="entry name" value="RNaseH-like_sf"/>
</dbReference>
<dbReference type="CDD" id="cd06222">
    <property type="entry name" value="RNase_H_like"/>
    <property type="match status" value="1"/>
</dbReference>
<comment type="caution">
    <text evidence="2">The sequence shown here is derived from an EMBL/GenBank/DDBJ whole genome shotgun (WGS) entry which is preliminary data.</text>
</comment>
<dbReference type="InterPro" id="IPR044730">
    <property type="entry name" value="RNase_H-like_dom_plant"/>
</dbReference>
<dbReference type="Pfam" id="PF13456">
    <property type="entry name" value="RVT_3"/>
    <property type="match status" value="1"/>
</dbReference>
<gene>
    <name evidence="2" type="ORF">PIB30_091977</name>
</gene>
<accession>A0ABU6RW24</accession>
<evidence type="ECO:0000313" key="3">
    <source>
        <dbReference type="Proteomes" id="UP001341840"/>
    </source>
</evidence>